<dbReference type="CDD" id="cd06257">
    <property type="entry name" value="DnaJ"/>
    <property type="match status" value="1"/>
</dbReference>
<feature type="region of interest" description="Disordered" evidence="9">
    <location>
        <begin position="493"/>
        <end position="626"/>
    </location>
</feature>
<feature type="region of interest" description="Disordered" evidence="9">
    <location>
        <begin position="733"/>
        <end position="771"/>
    </location>
</feature>
<dbReference type="SUPFAM" id="SSF46565">
    <property type="entry name" value="Chaperone J-domain"/>
    <property type="match status" value="1"/>
</dbReference>
<dbReference type="InterPro" id="IPR036869">
    <property type="entry name" value="J_dom_sf"/>
</dbReference>
<protein>
    <submittedName>
        <fullName evidence="12">Translocation protein SEC63</fullName>
    </submittedName>
</protein>
<keyword evidence="2" id="KW-0813">Transport</keyword>
<evidence type="ECO:0000313" key="12">
    <source>
        <dbReference type="EMBL" id="OXA63615.1"/>
    </source>
</evidence>
<keyword evidence="5" id="KW-0653">Protein transport</keyword>
<dbReference type="PROSITE" id="PS50076">
    <property type="entry name" value="DNAJ_2"/>
    <property type="match status" value="1"/>
</dbReference>
<evidence type="ECO:0000256" key="3">
    <source>
        <dbReference type="ARBA" id="ARBA00022692"/>
    </source>
</evidence>
<evidence type="ECO:0000313" key="13">
    <source>
        <dbReference type="Proteomes" id="UP000198287"/>
    </source>
</evidence>
<dbReference type="SMART" id="SM00271">
    <property type="entry name" value="DnaJ"/>
    <property type="match status" value="1"/>
</dbReference>
<dbReference type="InterPro" id="IPR001623">
    <property type="entry name" value="DnaJ_domain"/>
</dbReference>
<feature type="compositionally biased region" description="Acidic residues" evidence="9">
    <location>
        <begin position="583"/>
        <end position="592"/>
    </location>
</feature>
<dbReference type="InterPro" id="IPR004179">
    <property type="entry name" value="Sec63-dom"/>
</dbReference>
<dbReference type="OrthoDB" id="1734229at2759"/>
<feature type="compositionally biased region" description="Low complexity" evidence="9">
    <location>
        <begin position="538"/>
        <end position="549"/>
    </location>
</feature>
<dbReference type="OMA" id="RAILHAH"/>
<evidence type="ECO:0000256" key="10">
    <source>
        <dbReference type="SAM" id="Phobius"/>
    </source>
</evidence>
<feature type="domain" description="J" evidence="11">
    <location>
        <begin position="104"/>
        <end position="166"/>
    </location>
</feature>
<comment type="subcellular location">
    <subcellularLocation>
        <location evidence="1">Endoplasmic reticulum membrane</location>
        <topology evidence="1">Multi-pass membrane protein</topology>
    </subcellularLocation>
</comment>
<accession>A0A226F1F3</accession>
<feature type="compositionally biased region" description="Acidic residues" evidence="9">
    <location>
        <begin position="740"/>
        <end position="771"/>
    </location>
</feature>
<dbReference type="Gene3D" id="1.10.287.110">
    <property type="entry name" value="DnaJ domain"/>
    <property type="match status" value="1"/>
</dbReference>
<dbReference type="FunFam" id="1.10.3380.10:FF:000011">
    <property type="entry name" value="Translocation protein SEC63"/>
    <property type="match status" value="1"/>
</dbReference>
<keyword evidence="7 10" id="KW-0472">Membrane</keyword>
<dbReference type="PANTHER" id="PTHR24075:SF0">
    <property type="entry name" value="TRANSLOCATION PROTEIN SEC63 HOMOLOG"/>
    <property type="match status" value="1"/>
</dbReference>
<evidence type="ECO:0000256" key="4">
    <source>
        <dbReference type="ARBA" id="ARBA00022824"/>
    </source>
</evidence>
<dbReference type="Pfam" id="PF02889">
    <property type="entry name" value="Sec63"/>
    <property type="match status" value="1"/>
</dbReference>
<dbReference type="Gene3D" id="1.10.150.20">
    <property type="entry name" value="5' to 3' exonuclease, C-terminal subdomain"/>
    <property type="match status" value="1"/>
</dbReference>
<dbReference type="SUPFAM" id="SSF81296">
    <property type="entry name" value="E set domains"/>
    <property type="match status" value="1"/>
</dbReference>
<dbReference type="GO" id="GO:0008320">
    <property type="term" value="F:protein transmembrane transporter activity"/>
    <property type="evidence" value="ECO:0007669"/>
    <property type="project" value="TreeGrafter"/>
</dbReference>
<dbReference type="FunFam" id="1.10.287.110:FF:000063">
    <property type="entry name" value="Translocation protein SEC63"/>
    <property type="match status" value="1"/>
</dbReference>
<dbReference type="Gene3D" id="1.10.3380.10">
    <property type="entry name" value="Sec63 N-terminal domain-like domain"/>
    <property type="match status" value="1"/>
</dbReference>
<comment type="caution">
    <text evidence="12">The sequence shown here is derived from an EMBL/GenBank/DDBJ whole genome shotgun (WGS) entry which is preliminary data.</text>
</comment>
<name>A0A226F1F3_FOLCA</name>
<keyword evidence="8" id="KW-0143">Chaperone</keyword>
<dbReference type="PANTHER" id="PTHR24075">
    <property type="entry name" value="SEC63 DOMAIN-CONTAINING"/>
    <property type="match status" value="1"/>
</dbReference>
<dbReference type="Proteomes" id="UP000198287">
    <property type="component" value="Unassembled WGS sequence"/>
</dbReference>
<dbReference type="AlphaFoldDB" id="A0A226F1F3"/>
<proteinExistence type="predicted"/>
<feature type="compositionally biased region" description="Basic and acidic residues" evidence="9">
    <location>
        <begin position="568"/>
        <end position="582"/>
    </location>
</feature>
<keyword evidence="4" id="KW-0256">Endoplasmic reticulum</keyword>
<dbReference type="GO" id="GO:0006620">
    <property type="term" value="P:post-translational protein targeting to endoplasmic reticulum membrane"/>
    <property type="evidence" value="ECO:0007669"/>
    <property type="project" value="TreeGrafter"/>
</dbReference>
<feature type="transmembrane region" description="Helical" evidence="10">
    <location>
        <begin position="73"/>
        <end position="93"/>
    </location>
</feature>
<organism evidence="12 13">
    <name type="scientific">Folsomia candida</name>
    <name type="common">Springtail</name>
    <dbReference type="NCBI Taxonomy" id="158441"/>
    <lineage>
        <taxon>Eukaryota</taxon>
        <taxon>Metazoa</taxon>
        <taxon>Ecdysozoa</taxon>
        <taxon>Arthropoda</taxon>
        <taxon>Hexapoda</taxon>
        <taxon>Collembola</taxon>
        <taxon>Entomobryomorpha</taxon>
        <taxon>Isotomoidea</taxon>
        <taxon>Isotomidae</taxon>
        <taxon>Proisotominae</taxon>
        <taxon>Folsomia</taxon>
    </lineage>
</organism>
<dbReference type="InterPro" id="IPR035892">
    <property type="entry name" value="C2_domain_sf"/>
</dbReference>
<dbReference type="GO" id="GO:0031207">
    <property type="term" value="C:Sec62/Sec63 complex"/>
    <property type="evidence" value="ECO:0007669"/>
    <property type="project" value="TreeGrafter"/>
</dbReference>
<evidence type="ECO:0000256" key="6">
    <source>
        <dbReference type="ARBA" id="ARBA00022989"/>
    </source>
</evidence>
<evidence type="ECO:0000256" key="1">
    <source>
        <dbReference type="ARBA" id="ARBA00004477"/>
    </source>
</evidence>
<feature type="transmembrane region" description="Helical" evidence="10">
    <location>
        <begin position="191"/>
        <end position="214"/>
    </location>
</feature>
<keyword evidence="13" id="KW-1185">Reference proteome</keyword>
<dbReference type="Gene3D" id="2.60.40.150">
    <property type="entry name" value="C2 domain"/>
    <property type="match status" value="1"/>
</dbReference>
<evidence type="ECO:0000256" key="7">
    <source>
        <dbReference type="ARBA" id="ARBA00023136"/>
    </source>
</evidence>
<sequence>MAGQKFQYDESGSTFMYFVLAFLGLIMFPSTYYFWPNTDNEKKKSVVLCNCEPCLMKEAVLKRTEPSKKMKKIAIRFALMFGWILFAFVAYKITQADYEYSNFDPYEILGIEPGSNDRDIKKAYRKLSLIYHPDKETGDEKLFMKLTKAYNALTDEEARKNWERYGNPDGPGAMSFGIALPSWIVDKENSVWVLGLYALVFMVALPTSVGMWWYRSIQYSSDKVLLSTTQLYYYFFHKSPQMQLKRALMVLAASLEFERSHNKEVQERQSDNVEIPQLIKQLPHLNEKNKERPLCFYYSIKARALLHAHLSRIALNPNTIELDRQLVVKKSPYLIQEMVTCVSQLIMLAHAGRIGKLPTLDTIESVMKMSPMIVQALWEIRSPMMQLPHITEDMQKYFMSKKRQISSIQQFCEMKDEDRKLILKSLTADQYADVMKVCSTMPLIDFKVHVEVLDDEESNVVTAGAIVTVNVTLTRNSMGSLIKGDTNALKTSANVSTIEHDEEDDKENQEAVGTEEHPSQPKKPVWQKKKSNKKSGGNKKPQANQKKPAAVLKRNASKPVTETETEDPEKVVERTKELKELPDVDESDDEAGTDGSGSDSEDSSDTHDKDKLASANEDDDDEWEKCQSKLAKNKERALEGKSKVSHPVHCPYFSDVKQEYYWTYVCDRKNKQLITAPYFCTDLVDTQECQLQFTAPKRPGFYKFTVCLRSDSYLGFDQMREIKLDVQEAKKIEEHPQWDISDEEEEKEVDSNESDEYATESDVDDEDQDDD</sequence>
<dbReference type="Pfam" id="PF00226">
    <property type="entry name" value="DnaJ"/>
    <property type="match status" value="1"/>
</dbReference>
<evidence type="ECO:0000259" key="11">
    <source>
        <dbReference type="PROSITE" id="PS50076"/>
    </source>
</evidence>
<dbReference type="SUPFAM" id="SSF158702">
    <property type="entry name" value="Sec63 N-terminal domain-like"/>
    <property type="match status" value="1"/>
</dbReference>
<reference evidence="12 13" key="1">
    <citation type="submission" date="2015-12" db="EMBL/GenBank/DDBJ databases">
        <title>The genome of Folsomia candida.</title>
        <authorList>
            <person name="Faddeeva A."/>
            <person name="Derks M.F."/>
            <person name="Anvar Y."/>
            <person name="Smit S."/>
            <person name="Van Straalen N."/>
            <person name="Roelofs D."/>
        </authorList>
    </citation>
    <scope>NUCLEOTIDE SEQUENCE [LARGE SCALE GENOMIC DNA]</scope>
    <source>
        <strain evidence="12 13">VU population</strain>
        <tissue evidence="12">Whole body</tissue>
    </source>
</reference>
<evidence type="ECO:0000256" key="9">
    <source>
        <dbReference type="SAM" id="MobiDB-lite"/>
    </source>
</evidence>
<dbReference type="InterPro" id="IPR014756">
    <property type="entry name" value="Ig_E-set"/>
</dbReference>
<dbReference type="SMART" id="SM00973">
    <property type="entry name" value="Sec63"/>
    <property type="match status" value="1"/>
</dbReference>
<dbReference type="PRINTS" id="PR00625">
    <property type="entry name" value="JDOMAIN"/>
</dbReference>
<evidence type="ECO:0000256" key="2">
    <source>
        <dbReference type="ARBA" id="ARBA00022448"/>
    </source>
</evidence>
<gene>
    <name evidence="12" type="ORF">Fcan01_02442</name>
</gene>
<evidence type="ECO:0000256" key="8">
    <source>
        <dbReference type="ARBA" id="ARBA00023186"/>
    </source>
</evidence>
<dbReference type="EMBL" id="LNIX01000001">
    <property type="protein sequence ID" value="OXA63615.1"/>
    <property type="molecule type" value="Genomic_DNA"/>
</dbReference>
<keyword evidence="3 10" id="KW-0812">Transmembrane</keyword>
<keyword evidence="6 10" id="KW-1133">Transmembrane helix</keyword>
<dbReference type="GO" id="GO:0003723">
    <property type="term" value="F:RNA binding"/>
    <property type="evidence" value="ECO:0007669"/>
    <property type="project" value="TreeGrafter"/>
</dbReference>
<feature type="compositionally biased region" description="Basic residues" evidence="9">
    <location>
        <begin position="525"/>
        <end position="537"/>
    </location>
</feature>
<feature type="transmembrane region" description="Helical" evidence="10">
    <location>
        <begin position="15"/>
        <end position="35"/>
    </location>
</feature>
<dbReference type="GO" id="GO:0006614">
    <property type="term" value="P:SRP-dependent cotranslational protein targeting to membrane"/>
    <property type="evidence" value="ECO:0007669"/>
    <property type="project" value="TreeGrafter"/>
</dbReference>
<evidence type="ECO:0000256" key="5">
    <source>
        <dbReference type="ARBA" id="ARBA00022927"/>
    </source>
</evidence>
<dbReference type="STRING" id="158441.A0A226F1F3"/>